<dbReference type="PANTHER" id="PTHR46797:SF1">
    <property type="entry name" value="METHYLPHOSPHONATE SYNTHASE"/>
    <property type="match status" value="1"/>
</dbReference>
<keyword evidence="1" id="KW-0238">DNA-binding</keyword>
<protein>
    <recommendedName>
        <fullName evidence="2">HTH cro/C1-type domain-containing protein</fullName>
    </recommendedName>
</protein>
<dbReference type="SUPFAM" id="SSF51182">
    <property type="entry name" value="RmlC-like cupins"/>
    <property type="match status" value="1"/>
</dbReference>
<dbReference type="PANTHER" id="PTHR46797">
    <property type="entry name" value="HTH-TYPE TRANSCRIPTIONAL REGULATOR"/>
    <property type="match status" value="1"/>
</dbReference>
<dbReference type="PROSITE" id="PS50943">
    <property type="entry name" value="HTH_CROC1"/>
    <property type="match status" value="1"/>
</dbReference>
<dbReference type="Pfam" id="PF07883">
    <property type="entry name" value="Cupin_2"/>
    <property type="match status" value="1"/>
</dbReference>
<dbReference type="Gene3D" id="1.10.260.40">
    <property type="entry name" value="lambda repressor-like DNA-binding domains"/>
    <property type="match status" value="1"/>
</dbReference>
<dbReference type="InterPro" id="IPR014710">
    <property type="entry name" value="RmlC-like_jellyroll"/>
</dbReference>
<dbReference type="Pfam" id="PF13560">
    <property type="entry name" value="HTH_31"/>
    <property type="match status" value="1"/>
</dbReference>
<proteinExistence type="predicted"/>
<sequence>MIPPRLVEISLGDAVRALRERQQISLRALAERTGFSASFMSQVENGQASPSISSLEKIAAALGVTLGQFFNAAETHTPAVTRANHRPTIKAEWSKADLEALGGTSAARLEPVVVTLHPGGSSGKHARSVVNEQFALVLEGEVGLVLGEEPEQTLFTGDAVTIRPGMPRAWRNGSDVPTRILVVTLRASL</sequence>
<dbReference type="EMBL" id="CADCTX010000749">
    <property type="protein sequence ID" value="CAA9346514.1"/>
    <property type="molecule type" value="Genomic_DNA"/>
</dbReference>
<dbReference type="InterPro" id="IPR001387">
    <property type="entry name" value="Cro/C1-type_HTH"/>
</dbReference>
<dbReference type="CDD" id="cd02209">
    <property type="entry name" value="cupin_XRE_C"/>
    <property type="match status" value="1"/>
</dbReference>
<reference evidence="3" key="1">
    <citation type="submission" date="2020-02" db="EMBL/GenBank/DDBJ databases">
        <authorList>
            <person name="Meier V. D."/>
        </authorList>
    </citation>
    <scope>NUCLEOTIDE SEQUENCE</scope>
    <source>
        <strain evidence="3">AVDCRST_MAG40</strain>
    </source>
</reference>
<dbReference type="InterPro" id="IPR011051">
    <property type="entry name" value="RmlC_Cupin_sf"/>
</dbReference>
<accession>A0A6J4M059</accession>
<evidence type="ECO:0000259" key="2">
    <source>
        <dbReference type="PROSITE" id="PS50943"/>
    </source>
</evidence>
<dbReference type="GO" id="GO:0003700">
    <property type="term" value="F:DNA-binding transcription factor activity"/>
    <property type="evidence" value="ECO:0007669"/>
    <property type="project" value="TreeGrafter"/>
</dbReference>
<dbReference type="AlphaFoldDB" id="A0A6J4M059"/>
<dbReference type="SUPFAM" id="SSF47413">
    <property type="entry name" value="lambda repressor-like DNA-binding domains"/>
    <property type="match status" value="1"/>
</dbReference>
<name>A0A6J4M059_9BACT</name>
<dbReference type="CDD" id="cd00093">
    <property type="entry name" value="HTH_XRE"/>
    <property type="match status" value="1"/>
</dbReference>
<dbReference type="Gene3D" id="2.60.120.10">
    <property type="entry name" value="Jelly Rolls"/>
    <property type="match status" value="1"/>
</dbReference>
<dbReference type="SMART" id="SM00530">
    <property type="entry name" value="HTH_XRE"/>
    <property type="match status" value="1"/>
</dbReference>
<dbReference type="GO" id="GO:0005829">
    <property type="term" value="C:cytosol"/>
    <property type="evidence" value="ECO:0007669"/>
    <property type="project" value="TreeGrafter"/>
</dbReference>
<dbReference type="GO" id="GO:0003677">
    <property type="term" value="F:DNA binding"/>
    <property type="evidence" value="ECO:0007669"/>
    <property type="project" value="UniProtKB-KW"/>
</dbReference>
<organism evidence="3">
    <name type="scientific">uncultured Gemmatimonadaceae bacterium</name>
    <dbReference type="NCBI Taxonomy" id="246130"/>
    <lineage>
        <taxon>Bacteria</taxon>
        <taxon>Pseudomonadati</taxon>
        <taxon>Gemmatimonadota</taxon>
        <taxon>Gemmatimonadia</taxon>
        <taxon>Gemmatimonadales</taxon>
        <taxon>Gemmatimonadaceae</taxon>
        <taxon>environmental samples</taxon>
    </lineage>
</organism>
<dbReference type="InterPro" id="IPR010982">
    <property type="entry name" value="Lambda_DNA-bd_dom_sf"/>
</dbReference>
<evidence type="ECO:0000256" key="1">
    <source>
        <dbReference type="ARBA" id="ARBA00023125"/>
    </source>
</evidence>
<dbReference type="InterPro" id="IPR013096">
    <property type="entry name" value="Cupin_2"/>
</dbReference>
<feature type="domain" description="HTH cro/C1-type" evidence="2">
    <location>
        <begin position="15"/>
        <end position="69"/>
    </location>
</feature>
<dbReference type="InterPro" id="IPR050807">
    <property type="entry name" value="TransReg_Diox_bact_type"/>
</dbReference>
<evidence type="ECO:0000313" key="3">
    <source>
        <dbReference type="EMBL" id="CAA9346514.1"/>
    </source>
</evidence>
<gene>
    <name evidence="3" type="ORF">AVDCRST_MAG40-2661</name>
</gene>